<evidence type="ECO:0000313" key="11">
    <source>
        <dbReference type="EMBL" id="KAK8955437.1"/>
    </source>
</evidence>
<keyword evidence="5" id="KW-0805">Transcription regulation</keyword>
<evidence type="ECO:0000256" key="1">
    <source>
        <dbReference type="ARBA" id="ARBA00002946"/>
    </source>
</evidence>
<sequence length="119" mass="12868">MVKINFGGIIGFVSSPHRVCLLPSCIRHPAEKSRSISLGMASFADGGGNTINMEGGAKGLNPGLVVLLVVVALLLIFFLGNYFLYVYAQKTLPPKRKKPVSKKKMRKERLRLGVSAPGE</sequence>
<keyword evidence="4" id="KW-0678">Repressor</keyword>
<proteinExistence type="inferred from homology"/>
<keyword evidence="10" id="KW-0812">Transmembrane</keyword>
<dbReference type="InterPro" id="IPR006779">
    <property type="entry name" value="S1FA_DNA-bd"/>
</dbReference>
<evidence type="ECO:0000256" key="8">
    <source>
        <dbReference type="ARBA" id="ARBA00023242"/>
    </source>
</evidence>
<evidence type="ECO:0000256" key="3">
    <source>
        <dbReference type="ARBA" id="ARBA00007382"/>
    </source>
</evidence>
<comment type="caution">
    <text evidence="11">The sequence shown here is derived from an EMBL/GenBank/DDBJ whole genome shotgun (WGS) entry which is preliminary data.</text>
</comment>
<evidence type="ECO:0000256" key="10">
    <source>
        <dbReference type="SAM" id="Phobius"/>
    </source>
</evidence>
<evidence type="ECO:0000256" key="7">
    <source>
        <dbReference type="ARBA" id="ARBA00023163"/>
    </source>
</evidence>
<reference evidence="11 12" key="1">
    <citation type="journal article" date="2022" name="Nat. Plants">
        <title>Genomes of leafy and leafless Platanthera orchids illuminate the evolution of mycoheterotrophy.</title>
        <authorList>
            <person name="Li M.H."/>
            <person name="Liu K.W."/>
            <person name="Li Z."/>
            <person name="Lu H.C."/>
            <person name="Ye Q.L."/>
            <person name="Zhang D."/>
            <person name="Wang J.Y."/>
            <person name="Li Y.F."/>
            <person name="Zhong Z.M."/>
            <person name="Liu X."/>
            <person name="Yu X."/>
            <person name="Liu D.K."/>
            <person name="Tu X.D."/>
            <person name="Liu B."/>
            <person name="Hao Y."/>
            <person name="Liao X.Y."/>
            <person name="Jiang Y.T."/>
            <person name="Sun W.H."/>
            <person name="Chen J."/>
            <person name="Chen Y.Q."/>
            <person name="Ai Y."/>
            <person name="Zhai J.W."/>
            <person name="Wu S.S."/>
            <person name="Zhou Z."/>
            <person name="Hsiao Y.Y."/>
            <person name="Wu W.L."/>
            <person name="Chen Y.Y."/>
            <person name="Lin Y.F."/>
            <person name="Hsu J.L."/>
            <person name="Li C.Y."/>
            <person name="Wang Z.W."/>
            <person name="Zhao X."/>
            <person name="Zhong W.Y."/>
            <person name="Ma X.K."/>
            <person name="Ma L."/>
            <person name="Huang J."/>
            <person name="Chen G.Z."/>
            <person name="Huang M.Z."/>
            <person name="Huang L."/>
            <person name="Peng D.H."/>
            <person name="Luo Y.B."/>
            <person name="Zou S.Q."/>
            <person name="Chen S.P."/>
            <person name="Lan S."/>
            <person name="Tsai W.C."/>
            <person name="Van de Peer Y."/>
            <person name="Liu Z.J."/>
        </authorList>
    </citation>
    <scope>NUCLEOTIDE SEQUENCE [LARGE SCALE GENOMIC DNA]</scope>
    <source>
        <strain evidence="11">Lor288</strain>
    </source>
</reference>
<dbReference type="PANTHER" id="PTHR35298:SF11">
    <property type="entry name" value="DNA-BINDING PROTEIN S1FA1-RELATED"/>
    <property type="match status" value="1"/>
</dbReference>
<comment type="subcellular location">
    <subcellularLocation>
        <location evidence="2">Nucleus</location>
    </subcellularLocation>
</comment>
<feature type="compositionally biased region" description="Basic residues" evidence="9">
    <location>
        <begin position="94"/>
        <end position="109"/>
    </location>
</feature>
<organism evidence="11 12">
    <name type="scientific">Platanthera guangdongensis</name>
    <dbReference type="NCBI Taxonomy" id="2320717"/>
    <lineage>
        <taxon>Eukaryota</taxon>
        <taxon>Viridiplantae</taxon>
        <taxon>Streptophyta</taxon>
        <taxon>Embryophyta</taxon>
        <taxon>Tracheophyta</taxon>
        <taxon>Spermatophyta</taxon>
        <taxon>Magnoliopsida</taxon>
        <taxon>Liliopsida</taxon>
        <taxon>Asparagales</taxon>
        <taxon>Orchidaceae</taxon>
        <taxon>Orchidoideae</taxon>
        <taxon>Orchideae</taxon>
        <taxon>Orchidinae</taxon>
        <taxon>Platanthera</taxon>
    </lineage>
</organism>
<gene>
    <name evidence="11" type="ORF">KSP40_PGU018579</name>
</gene>
<feature type="transmembrane region" description="Helical" evidence="10">
    <location>
        <begin position="64"/>
        <end position="88"/>
    </location>
</feature>
<feature type="region of interest" description="Disordered" evidence="9">
    <location>
        <begin position="94"/>
        <end position="119"/>
    </location>
</feature>
<evidence type="ECO:0008006" key="13">
    <source>
        <dbReference type="Google" id="ProtNLM"/>
    </source>
</evidence>
<evidence type="ECO:0000256" key="4">
    <source>
        <dbReference type="ARBA" id="ARBA00022491"/>
    </source>
</evidence>
<keyword evidence="7" id="KW-0804">Transcription</keyword>
<dbReference type="Proteomes" id="UP001412067">
    <property type="component" value="Unassembled WGS sequence"/>
</dbReference>
<evidence type="ECO:0000256" key="6">
    <source>
        <dbReference type="ARBA" id="ARBA00023125"/>
    </source>
</evidence>
<comment type="similarity">
    <text evidence="3">Belongs to the S1FA transcription factor family.</text>
</comment>
<name>A0ABR2M008_9ASPA</name>
<keyword evidence="8" id="KW-0539">Nucleus</keyword>
<keyword evidence="10" id="KW-0472">Membrane</keyword>
<keyword evidence="6" id="KW-0238">DNA-binding</keyword>
<evidence type="ECO:0000256" key="2">
    <source>
        <dbReference type="ARBA" id="ARBA00004123"/>
    </source>
</evidence>
<accession>A0ABR2M008</accession>
<keyword evidence="10" id="KW-1133">Transmembrane helix</keyword>
<comment type="function">
    <text evidence="1">DNA-binding protein that specifically recognizes a negative element (S1F) within the RPS1 promoter.</text>
</comment>
<evidence type="ECO:0000313" key="12">
    <source>
        <dbReference type="Proteomes" id="UP001412067"/>
    </source>
</evidence>
<dbReference type="PANTHER" id="PTHR35298">
    <property type="entry name" value="DNA-BINDING PROTEIN S1FA2"/>
    <property type="match status" value="1"/>
</dbReference>
<keyword evidence="12" id="KW-1185">Reference proteome</keyword>
<evidence type="ECO:0000256" key="9">
    <source>
        <dbReference type="SAM" id="MobiDB-lite"/>
    </source>
</evidence>
<evidence type="ECO:0000256" key="5">
    <source>
        <dbReference type="ARBA" id="ARBA00023015"/>
    </source>
</evidence>
<dbReference type="EMBL" id="JBBWWR010000013">
    <property type="protein sequence ID" value="KAK8955437.1"/>
    <property type="molecule type" value="Genomic_DNA"/>
</dbReference>
<dbReference type="Pfam" id="PF04689">
    <property type="entry name" value="S1FA"/>
    <property type="match status" value="1"/>
</dbReference>
<protein>
    <recommendedName>
        <fullName evidence="13">DNA-binding protein S1FA</fullName>
    </recommendedName>
</protein>